<feature type="domain" description="DNA-directed RNA polymerase RBP11-like dimerisation" evidence="4">
    <location>
        <begin position="21"/>
        <end position="92"/>
    </location>
</feature>
<sequence>MQEENQKYLSIKYSKDTPNTIELHINGESHTLGNMIAEKILSDPRCTFSAYKVSHPLNEEVDLKVSAEKDTPVLTLIKENLKGLEEDLDSLIGQAKEEWKNER</sequence>
<dbReference type="OrthoDB" id="10248581at2759"/>
<dbReference type="Gene3D" id="3.30.1360.10">
    <property type="entry name" value="RNA polymerase, RBP11-like subunit"/>
    <property type="match status" value="1"/>
</dbReference>
<dbReference type="GeneID" id="19879904"/>
<dbReference type="Pfam" id="PF13656">
    <property type="entry name" value="RNA_pol_L_2"/>
    <property type="match status" value="1"/>
</dbReference>
<proteinExistence type="inferred from homology"/>
<dbReference type="PANTHER" id="PTHR13946:SF28">
    <property type="entry name" value="DNA-DIRECTED RNA POLYMERASES I AND III SUBUNIT RPAC2"/>
    <property type="match status" value="1"/>
</dbReference>
<keyword evidence="6" id="KW-1185">Reference proteome</keyword>
<comment type="similarity">
    <text evidence="3">Belongs to the archaeal Rpo11/eukaryotic RPB11/RPC19 RNA polymerase subunit family.</text>
</comment>
<dbReference type="GO" id="GO:0006351">
    <property type="term" value="P:DNA-templated transcription"/>
    <property type="evidence" value="ECO:0007669"/>
    <property type="project" value="InterPro"/>
</dbReference>
<evidence type="ECO:0000256" key="1">
    <source>
        <dbReference type="ARBA" id="ARBA00022478"/>
    </source>
</evidence>
<dbReference type="GO" id="GO:0003899">
    <property type="term" value="F:DNA-directed RNA polymerase activity"/>
    <property type="evidence" value="ECO:0007669"/>
    <property type="project" value="InterPro"/>
</dbReference>
<accession>L2GT01</accession>
<evidence type="ECO:0000256" key="3">
    <source>
        <dbReference type="ARBA" id="ARBA00025751"/>
    </source>
</evidence>
<dbReference type="HAMAP" id="MF_00261">
    <property type="entry name" value="RNApol_arch_Rpo11"/>
    <property type="match status" value="1"/>
</dbReference>
<dbReference type="GO" id="GO:0046983">
    <property type="term" value="F:protein dimerization activity"/>
    <property type="evidence" value="ECO:0007669"/>
    <property type="project" value="InterPro"/>
</dbReference>
<gene>
    <name evidence="5" type="ORF">VCUG_02036</name>
</gene>
<dbReference type="InterPro" id="IPR022905">
    <property type="entry name" value="Rpo11-like"/>
</dbReference>
<dbReference type="HOGENOM" id="CLU_090381_5_1_1"/>
<dbReference type="AlphaFoldDB" id="L2GT01"/>
<dbReference type="InParanoid" id="L2GT01"/>
<dbReference type="InterPro" id="IPR036603">
    <property type="entry name" value="RBP11-like"/>
</dbReference>
<keyword evidence="1" id="KW-0240">DNA-directed RNA polymerase</keyword>
<dbReference type="SUPFAM" id="SSF55257">
    <property type="entry name" value="RBP11-like subunits of RNA polymerase"/>
    <property type="match status" value="1"/>
</dbReference>
<dbReference type="OMA" id="QTHKVVI"/>
<dbReference type="FunCoup" id="L2GT01">
    <property type="interactions" value="108"/>
</dbReference>
<dbReference type="GO" id="GO:0055029">
    <property type="term" value="C:nuclear DNA-directed RNA polymerase complex"/>
    <property type="evidence" value="ECO:0007669"/>
    <property type="project" value="UniProtKB-ARBA"/>
</dbReference>
<dbReference type="STRING" id="948595.L2GT01"/>
<organism evidence="5 6">
    <name type="scientific">Vavraia culicis (isolate floridensis)</name>
    <name type="common">Microsporidian parasite</name>
    <dbReference type="NCBI Taxonomy" id="948595"/>
    <lineage>
        <taxon>Eukaryota</taxon>
        <taxon>Fungi</taxon>
        <taxon>Fungi incertae sedis</taxon>
        <taxon>Microsporidia</taxon>
        <taxon>Pleistophoridae</taxon>
        <taxon>Vavraia</taxon>
    </lineage>
</organism>
<evidence type="ECO:0000313" key="5">
    <source>
        <dbReference type="EMBL" id="ELA46492.1"/>
    </source>
</evidence>
<dbReference type="RefSeq" id="XP_008075049.1">
    <property type="nucleotide sequence ID" value="XM_008076858.1"/>
</dbReference>
<evidence type="ECO:0000313" key="6">
    <source>
        <dbReference type="Proteomes" id="UP000011081"/>
    </source>
</evidence>
<dbReference type="EMBL" id="GL877443">
    <property type="protein sequence ID" value="ELA46492.1"/>
    <property type="molecule type" value="Genomic_DNA"/>
</dbReference>
<name>L2GT01_VAVCU</name>
<dbReference type="PANTHER" id="PTHR13946">
    <property type="entry name" value="DNA-DIRECTED RNA POLYMERASE I,II,III"/>
    <property type="match status" value="1"/>
</dbReference>
<evidence type="ECO:0000259" key="4">
    <source>
        <dbReference type="Pfam" id="PF13656"/>
    </source>
</evidence>
<evidence type="ECO:0000256" key="2">
    <source>
        <dbReference type="ARBA" id="ARBA00023163"/>
    </source>
</evidence>
<dbReference type="InterPro" id="IPR009025">
    <property type="entry name" value="RBP11-like_dimer"/>
</dbReference>
<protein>
    <recommendedName>
        <fullName evidence="4">DNA-directed RNA polymerase RBP11-like dimerisation domain-containing protein</fullName>
    </recommendedName>
</protein>
<keyword evidence="2" id="KW-0804">Transcription</keyword>
<dbReference type="Proteomes" id="UP000011081">
    <property type="component" value="Unassembled WGS sequence"/>
</dbReference>
<reference evidence="6" key="1">
    <citation type="submission" date="2011-03" db="EMBL/GenBank/DDBJ databases">
        <title>The genome sequence of Vavraia culicis strain floridensis.</title>
        <authorList>
            <consortium name="The Broad Institute Genome Sequencing Platform"/>
            <person name="Cuomo C."/>
            <person name="Becnel J."/>
            <person name="Sanscrainte N."/>
            <person name="Young S.K."/>
            <person name="Zeng Q."/>
            <person name="Gargeya S."/>
            <person name="Fitzgerald M."/>
            <person name="Haas B."/>
            <person name="Abouelleil A."/>
            <person name="Alvarado L."/>
            <person name="Arachchi H.M."/>
            <person name="Berlin A."/>
            <person name="Chapman S.B."/>
            <person name="Gearin G."/>
            <person name="Goldberg J."/>
            <person name="Griggs A."/>
            <person name="Gujja S."/>
            <person name="Hansen M."/>
            <person name="Heiman D."/>
            <person name="Howarth C."/>
            <person name="Larimer J."/>
            <person name="Lui A."/>
            <person name="MacDonald P.J.P."/>
            <person name="McCowen C."/>
            <person name="Montmayeur A."/>
            <person name="Murphy C."/>
            <person name="Neiman D."/>
            <person name="Pearson M."/>
            <person name="Priest M."/>
            <person name="Roberts A."/>
            <person name="Saif S."/>
            <person name="Shea T."/>
            <person name="Sisk P."/>
            <person name="Stolte C."/>
            <person name="Sykes S."/>
            <person name="Wortman J."/>
            <person name="Nusbaum C."/>
            <person name="Birren B."/>
        </authorList>
    </citation>
    <scope>NUCLEOTIDE SEQUENCE [LARGE SCALE GENOMIC DNA]</scope>
    <source>
        <strain evidence="6">floridensis</strain>
    </source>
</reference>
<dbReference type="VEuPathDB" id="MicrosporidiaDB:VCUG_02036"/>